<protein>
    <recommendedName>
        <fullName evidence="1">Neurotransmitter-gated ion-channel ligand-binding domain-containing protein</fullName>
    </recommendedName>
</protein>
<keyword evidence="3" id="KW-1185">Reference proteome</keyword>
<dbReference type="InterPro" id="IPR006202">
    <property type="entry name" value="Neur_chan_lig-bd"/>
</dbReference>
<comment type="caution">
    <text evidence="2">The sequence shown here is derived from an EMBL/GenBank/DDBJ whole genome shotgun (WGS) entry which is preliminary data.</text>
</comment>
<feature type="domain" description="Neurotransmitter-gated ion-channel ligand-binding" evidence="1">
    <location>
        <begin position="31"/>
        <end position="87"/>
    </location>
</feature>
<dbReference type="GO" id="GO:0016020">
    <property type="term" value="C:membrane"/>
    <property type="evidence" value="ECO:0007669"/>
    <property type="project" value="InterPro"/>
</dbReference>
<accession>A0AAD9KER9</accession>
<feature type="non-terminal residue" evidence="2">
    <location>
        <position position="1"/>
    </location>
</feature>
<dbReference type="SUPFAM" id="SSF63712">
    <property type="entry name" value="Nicotinic receptor ligand binding domain-like"/>
    <property type="match status" value="1"/>
</dbReference>
<reference evidence="2" key="1">
    <citation type="journal article" date="2023" name="Mol. Biol. Evol.">
        <title>Third-Generation Sequencing Reveals the Adaptive Role of the Epigenome in Three Deep-Sea Polychaetes.</title>
        <authorList>
            <person name="Perez M."/>
            <person name="Aroh O."/>
            <person name="Sun Y."/>
            <person name="Lan Y."/>
            <person name="Juniper S.K."/>
            <person name="Young C.R."/>
            <person name="Angers B."/>
            <person name="Qian P.Y."/>
        </authorList>
    </citation>
    <scope>NUCLEOTIDE SEQUENCE</scope>
    <source>
        <strain evidence="2">P08H-3</strain>
    </source>
</reference>
<dbReference type="InterPro" id="IPR036734">
    <property type="entry name" value="Neur_chan_lig-bd_sf"/>
</dbReference>
<dbReference type="EMBL" id="JAODUP010000006">
    <property type="protein sequence ID" value="KAK2169881.1"/>
    <property type="molecule type" value="Genomic_DNA"/>
</dbReference>
<dbReference type="AlphaFoldDB" id="A0AAD9KER9"/>
<dbReference type="GO" id="GO:0005230">
    <property type="term" value="F:extracellular ligand-gated monoatomic ion channel activity"/>
    <property type="evidence" value="ECO:0007669"/>
    <property type="project" value="InterPro"/>
</dbReference>
<proteinExistence type="predicted"/>
<organism evidence="2 3">
    <name type="scientific">Paralvinella palmiformis</name>
    <dbReference type="NCBI Taxonomy" id="53620"/>
    <lineage>
        <taxon>Eukaryota</taxon>
        <taxon>Metazoa</taxon>
        <taxon>Spiralia</taxon>
        <taxon>Lophotrochozoa</taxon>
        <taxon>Annelida</taxon>
        <taxon>Polychaeta</taxon>
        <taxon>Sedentaria</taxon>
        <taxon>Canalipalpata</taxon>
        <taxon>Terebellida</taxon>
        <taxon>Terebelliformia</taxon>
        <taxon>Alvinellidae</taxon>
        <taxon>Paralvinella</taxon>
    </lineage>
</organism>
<name>A0AAD9KER9_9ANNE</name>
<dbReference type="Proteomes" id="UP001208570">
    <property type="component" value="Unassembled WGS sequence"/>
</dbReference>
<evidence type="ECO:0000313" key="2">
    <source>
        <dbReference type="EMBL" id="KAK2169881.1"/>
    </source>
</evidence>
<evidence type="ECO:0000259" key="1">
    <source>
        <dbReference type="Pfam" id="PF02931"/>
    </source>
</evidence>
<evidence type="ECO:0000313" key="3">
    <source>
        <dbReference type="Proteomes" id="UP001208570"/>
    </source>
</evidence>
<dbReference type="Pfam" id="PF02931">
    <property type="entry name" value="Neur_chan_LBD"/>
    <property type="match status" value="1"/>
</dbReference>
<sequence length="103" mass="11830">RIHSLTHPLTHSLTHSFYLFFLTDGVALSNEKRLIKHLLDNYERVGKVGRPVFNTTDTITVQYGLALIQILDLDEKNQVLTTNCWSRYVSRSSVGLRRMGEVI</sequence>
<gene>
    <name evidence="2" type="ORF">LSH36_6g07005</name>
</gene>
<dbReference type="Gene3D" id="2.70.170.10">
    <property type="entry name" value="Neurotransmitter-gated ion-channel ligand-binding domain"/>
    <property type="match status" value="1"/>
</dbReference>